<gene>
    <name evidence="11" type="ORF">JOC28_000788</name>
</gene>
<evidence type="ECO:0000256" key="5">
    <source>
        <dbReference type="ARBA" id="ARBA00022741"/>
    </source>
</evidence>
<evidence type="ECO:0000256" key="2">
    <source>
        <dbReference type="ARBA" id="ARBA00022448"/>
    </source>
</evidence>
<protein>
    <submittedName>
        <fullName evidence="11">Iron complex transport system ATP-binding protein</fullName>
    </submittedName>
</protein>
<dbReference type="PANTHER" id="PTHR42771">
    <property type="entry name" value="IRON(3+)-HYDROXAMATE IMPORT ATP-BINDING PROTEIN FHUC"/>
    <property type="match status" value="1"/>
</dbReference>
<evidence type="ECO:0000313" key="12">
    <source>
        <dbReference type="Proteomes" id="UP000697472"/>
    </source>
</evidence>
<evidence type="ECO:0000256" key="4">
    <source>
        <dbReference type="ARBA" id="ARBA00022496"/>
    </source>
</evidence>
<reference evidence="11 12" key="1">
    <citation type="submission" date="2021-01" db="EMBL/GenBank/DDBJ databases">
        <title>Genomic Encyclopedia of Type Strains, Phase IV (KMG-IV): sequencing the most valuable type-strain genomes for metagenomic binning, comparative biology and taxonomic classification.</title>
        <authorList>
            <person name="Goeker M."/>
        </authorList>
    </citation>
    <scope>NUCLEOTIDE SEQUENCE [LARGE SCALE GENOMIC DNA]</scope>
    <source>
        <strain evidence="11 12">DSM 27382</strain>
    </source>
</reference>
<evidence type="ECO:0000256" key="6">
    <source>
        <dbReference type="ARBA" id="ARBA00022840"/>
    </source>
</evidence>
<keyword evidence="9" id="KW-0472">Membrane</keyword>
<keyword evidence="8" id="KW-0406">Ion transport</keyword>
<dbReference type="InterPro" id="IPR051535">
    <property type="entry name" value="Siderophore_ABC-ATPase"/>
</dbReference>
<dbReference type="Pfam" id="PF00005">
    <property type="entry name" value="ABC_tran"/>
    <property type="match status" value="1"/>
</dbReference>
<dbReference type="PROSITE" id="PS50893">
    <property type="entry name" value="ABC_TRANSPORTER_2"/>
    <property type="match status" value="1"/>
</dbReference>
<organism evidence="11 12">
    <name type="scientific">Streptococcus loxodontisalivarius</name>
    <dbReference type="NCBI Taxonomy" id="1349415"/>
    <lineage>
        <taxon>Bacteria</taxon>
        <taxon>Bacillati</taxon>
        <taxon>Bacillota</taxon>
        <taxon>Bacilli</taxon>
        <taxon>Lactobacillales</taxon>
        <taxon>Streptococcaceae</taxon>
        <taxon>Streptococcus</taxon>
    </lineage>
</organism>
<feature type="domain" description="ABC transporter" evidence="10">
    <location>
        <begin position="2"/>
        <end position="236"/>
    </location>
</feature>
<evidence type="ECO:0000259" key="10">
    <source>
        <dbReference type="PROSITE" id="PS50893"/>
    </source>
</evidence>
<dbReference type="InterPro" id="IPR027417">
    <property type="entry name" value="P-loop_NTPase"/>
</dbReference>
<accession>A0ABS2PRE0</accession>
<comment type="subcellular location">
    <subcellularLocation>
        <location evidence="1">Cell membrane</location>
        <topology evidence="1">Peripheral membrane protein</topology>
    </subcellularLocation>
</comment>
<dbReference type="EMBL" id="JAFBEH010000012">
    <property type="protein sequence ID" value="MBM7642491.1"/>
    <property type="molecule type" value="Genomic_DNA"/>
</dbReference>
<proteinExistence type="predicted"/>
<evidence type="ECO:0000256" key="1">
    <source>
        <dbReference type="ARBA" id="ARBA00004202"/>
    </source>
</evidence>
<evidence type="ECO:0000256" key="9">
    <source>
        <dbReference type="ARBA" id="ARBA00023136"/>
    </source>
</evidence>
<evidence type="ECO:0000313" key="11">
    <source>
        <dbReference type="EMBL" id="MBM7642491.1"/>
    </source>
</evidence>
<keyword evidence="4" id="KW-0410">Iron transport</keyword>
<dbReference type="PROSITE" id="PS00211">
    <property type="entry name" value="ABC_TRANSPORTER_1"/>
    <property type="match status" value="1"/>
</dbReference>
<keyword evidence="12" id="KW-1185">Reference proteome</keyword>
<evidence type="ECO:0000256" key="3">
    <source>
        <dbReference type="ARBA" id="ARBA00022475"/>
    </source>
</evidence>
<comment type="caution">
    <text evidence="11">The sequence shown here is derived from an EMBL/GenBank/DDBJ whole genome shotgun (WGS) entry which is preliminary data.</text>
</comment>
<dbReference type="GO" id="GO:0005524">
    <property type="term" value="F:ATP binding"/>
    <property type="evidence" value="ECO:0007669"/>
    <property type="project" value="UniProtKB-KW"/>
</dbReference>
<keyword evidence="2" id="KW-0813">Transport</keyword>
<dbReference type="InterPro" id="IPR003593">
    <property type="entry name" value="AAA+_ATPase"/>
</dbReference>
<dbReference type="Proteomes" id="UP000697472">
    <property type="component" value="Unassembled WGS sequence"/>
</dbReference>
<dbReference type="CDD" id="cd03214">
    <property type="entry name" value="ABC_Iron-Siderophores_B12_Hemin"/>
    <property type="match status" value="1"/>
</dbReference>
<dbReference type="InterPro" id="IPR017871">
    <property type="entry name" value="ABC_transporter-like_CS"/>
</dbReference>
<dbReference type="PANTHER" id="PTHR42771:SF3">
    <property type="entry name" value="PETROBACTIN IMPORT ATP-BINDING PROTEIN YCLP"/>
    <property type="match status" value="1"/>
</dbReference>
<dbReference type="SUPFAM" id="SSF52540">
    <property type="entry name" value="P-loop containing nucleoside triphosphate hydrolases"/>
    <property type="match status" value="1"/>
</dbReference>
<name>A0ABS2PRE0_9STRE</name>
<keyword evidence="7" id="KW-0408">Iron</keyword>
<keyword evidence="6 11" id="KW-0067">ATP-binding</keyword>
<sequence length="251" mass="28255">MMQLEGISKSYGDKPILDAIDLEIPSSKLTAFIGPNGAGKSTLLSIMSRLLEKNQGAVLVKGTDIDAWKSADLAKELTMLKQQIHYQSKFSVEELVAFGRFPYSQGRLTQEDQTKIEAALAYMNLEEFRQRMIDTLSGGQLQRVFIAMVLAQDTDIILLDEPLNNLDIKQSIAMMKTLRRLVDELGKTIVIVIHDINMASQFVDHMVAFKDGKLFCSGSCQEVMQKPILDELYEMDLLVEEIAGRRLCIYQ</sequence>
<dbReference type="Gene3D" id="3.40.50.300">
    <property type="entry name" value="P-loop containing nucleotide triphosphate hydrolases"/>
    <property type="match status" value="1"/>
</dbReference>
<evidence type="ECO:0000256" key="7">
    <source>
        <dbReference type="ARBA" id="ARBA00023004"/>
    </source>
</evidence>
<dbReference type="InterPro" id="IPR003439">
    <property type="entry name" value="ABC_transporter-like_ATP-bd"/>
</dbReference>
<dbReference type="SMART" id="SM00382">
    <property type="entry name" value="AAA"/>
    <property type="match status" value="1"/>
</dbReference>
<keyword evidence="5" id="KW-0547">Nucleotide-binding</keyword>
<keyword evidence="3" id="KW-1003">Cell membrane</keyword>
<evidence type="ECO:0000256" key="8">
    <source>
        <dbReference type="ARBA" id="ARBA00023065"/>
    </source>
</evidence>